<protein>
    <submittedName>
        <fullName evidence="2">Uncharacterized protein</fullName>
    </submittedName>
</protein>
<evidence type="ECO:0000256" key="1">
    <source>
        <dbReference type="SAM" id="MobiDB-lite"/>
    </source>
</evidence>
<name>A0AAD7G1X2_9AGAR</name>
<keyword evidence="3" id="KW-1185">Reference proteome</keyword>
<organism evidence="2 3">
    <name type="scientific">Roridomyces roridus</name>
    <dbReference type="NCBI Taxonomy" id="1738132"/>
    <lineage>
        <taxon>Eukaryota</taxon>
        <taxon>Fungi</taxon>
        <taxon>Dikarya</taxon>
        <taxon>Basidiomycota</taxon>
        <taxon>Agaricomycotina</taxon>
        <taxon>Agaricomycetes</taxon>
        <taxon>Agaricomycetidae</taxon>
        <taxon>Agaricales</taxon>
        <taxon>Marasmiineae</taxon>
        <taxon>Mycenaceae</taxon>
        <taxon>Roridomyces</taxon>
    </lineage>
</organism>
<dbReference type="EMBL" id="JARKIF010000001">
    <property type="protein sequence ID" value="KAJ7651165.1"/>
    <property type="molecule type" value="Genomic_DNA"/>
</dbReference>
<feature type="compositionally biased region" description="Basic and acidic residues" evidence="1">
    <location>
        <begin position="209"/>
        <end position="218"/>
    </location>
</feature>
<dbReference type="Proteomes" id="UP001221142">
    <property type="component" value="Unassembled WGS sequence"/>
</dbReference>
<evidence type="ECO:0000313" key="3">
    <source>
        <dbReference type="Proteomes" id="UP001221142"/>
    </source>
</evidence>
<comment type="caution">
    <text evidence="2">The sequence shown here is derived from an EMBL/GenBank/DDBJ whole genome shotgun (WGS) entry which is preliminary data.</text>
</comment>
<dbReference type="AlphaFoldDB" id="A0AAD7G1X2"/>
<reference evidence="2" key="1">
    <citation type="submission" date="2023-03" db="EMBL/GenBank/DDBJ databases">
        <title>Massive genome expansion in bonnet fungi (Mycena s.s.) driven by repeated elements and novel gene families across ecological guilds.</title>
        <authorList>
            <consortium name="Lawrence Berkeley National Laboratory"/>
            <person name="Harder C.B."/>
            <person name="Miyauchi S."/>
            <person name="Viragh M."/>
            <person name="Kuo A."/>
            <person name="Thoen E."/>
            <person name="Andreopoulos B."/>
            <person name="Lu D."/>
            <person name="Skrede I."/>
            <person name="Drula E."/>
            <person name="Henrissat B."/>
            <person name="Morin E."/>
            <person name="Kohler A."/>
            <person name="Barry K."/>
            <person name="LaButti K."/>
            <person name="Morin E."/>
            <person name="Salamov A."/>
            <person name="Lipzen A."/>
            <person name="Mereny Z."/>
            <person name="Hegedus B."/>
            <person name="Baldrian P."/>
            <person name="Stursova M."/>
            <person name="Weitz H."/>
            <person name="Taylor A."/>
            <person name="Grigoriev I.V."/>
            <person name="Nagy L.G."/>
            <person name="Martin F."/>
            <person name="Kauserud H."/>
        </authorList>
    </citation>
    <scope>NUCLEOTIDE SEQUENCE</scope>
    <source>
        <strain evidence="2">9284</strain>
    </source>
</reference>
<accession>A0AAD7G1X2</accession>
<feature type="region of interest" description="Disordered" evidence="1">
    <location>
        <begin position="279"/>
        <end position="312"/>
    </location>
</feature>
<feature type="region of interest" description="Disordered" evidence="1">
    <location>
        <begin position="203"/>
        <end position="241"/>
    </location>
</feature>
<feature type="region of interest" description="Disordered" evidence="1">
    <location>
        <begin position="88"/>
        <end position="118"/>
    </location>
</feature>
<proteinExistence type="predicted"/>
<evidence type="ECO:0000313" key="2">
    <source>
        <dbReference type="EMBL" id="KAJ7651165.1"/>
    </source>
</evidence>
<sequence length="430" mass="47290">SSCHHVGRWAPCSPRLNPPDSLEPHVLESSESGAKSHLFRAVKSHLCRYKCTPCLRLRPQPLSSLPMSFLRPSNSRIPIFRPFTPPATPLVISKPLTPDSSPRSSQSEDDSSTDEERRAEAIRIRLTCSTPTFNQSTKFLHLVSTGGKDPLLPGIQRGQGIGGLKRYTDYKETLTDGVVPSPSSPTLTRKPSRLRMTLRRAKTMASLRTSDRRSDTDTSRCSSPGATVPFDKPPPLPSFFSPCTSPAKEYLPDYDYESEFVAPQIRSTRSLQSFKIRRKPVPTYYPSPPTSDSSSDDSSASEDNVELEQSGAIQNVGPDVFIAYNDDDSFALTTAFTHVIRLVHADAVGLCLPSSSTTFDHSTGVHPPAPHIPSPVAPVQDDISVAALRPIGEVPRPHRGRAPAPDCSLLFHPRQPPTIQWFQSRRAIRV</sequence>
<feature type="non-terminal residue" evidence="2">
    <location>
        <position position="1"/>
    </location>
</feature>
<gene>
    <name evidence="2" type="ORF">FB45DRAFT_32043</name>
</gene>